<evidence type="ECO:0008006" key="7">
    <source>
        <dbReference type="Google" id="ProtNLM"/>
    </source>
</evidence>
<feature type="compositionally biased region" description="Basic and acidic residues" evidence="2">
    <location>
        <begin position="949"/>
        <end position="980"/>
    </location>
</feature>
<dbReference type="GO" id="GO:0030036">
    <property type="term" value="P:actin cytoskeleton organization"/>
    <property type="evidence" value="ECO:0007669"/>
    <property type="project" value="InterPro"/>
</dbReference>
<dbReference type="SMART" id="SM01140">
    <property type="entry name" value="Drf_GBD"/>
    <property type="match status" value="1"/>
</dbReference>
<dbReference type="InterPro" id="IPR042201">
    <property type="entry name" value="FH2_Formin_sf"/>
</dbReference>
<dbReference type="PROSITE" id="PS51444">
    <property type="entry name" value="FH2"/>
    <property type="match status" value="1"/>
</dbReference>
<dbReference type="InterPro" id="IPR010472">
    <property type="entry name" value="FH3_dom"/>
</dbReference>
<feature type="region of interest" description="Disordered" evidence="2">
    <location>
        <begin position="1038"/>
        <end position="1073"/>
    </location>
</feature>
<dbReference type="GO" id="GO:0031267">
    <property type="term" value="F:small GTPase binding"/>
    <property type="evidence" value="ECO:0007669"/>
    <property type="project" value="InterPro"/>
</dbReference>
<dbReference type="Pfam" id="PF06371">
    <property type="entry name" value="Drf_GBD"/>
    <property type="match status" value="1"/>
</dbReference>
<feature type="domain" description="GBD/FH3" evidence="4">
    <location>
        <begin position="1"/>
        <end position="374"/>
    </location>
</feature>
<feature type="domain" description="FH2" evidence="5">
    <location>
        <begin position="567"/>
        <end position="968"/>
    </location>
</feature>
<feature type="region of interest" description="Disordered" evidence="2">
    <location>
        <begin position="949"/>
        <end position="1014"/>
    </location>
</feature>
<dbReference type="PANTHER" id="PTHR45725:SF1">
    <property type="entry name" value="DISHEVELLED ASSOCIATED ACTIVATOR OF MORPHOGENESIS, ISOFORM D"/>
    <property type="match status" value="1"/>
</dbReference>
<dbReference type="SMART" id="SM00498">
    <property type="entry name" value="FH2"/>
    <property type="match status" value="1"/>
</dbReference>
<accession>A0A1B6IC32</accession>
<proteinExistence type="predicted"/>
<feature type="region of interest" description="Disordered" evidence="2">
    <location>
        <begin position="505"/>
        <end position="561"/>
    </location>
</feature>
<dbReference type="AlphaFoldDB" id="A0A1B6IC32"/>
<keyword evidence="1" id="KW-0175">Coiled coil</keyword>
<dbReference type="SUPFAM" id="SSF101447">
    <property type="entry name" value="Formin homology 2 domain (FH2 domain)"/>
    <property type="match status" value="1"/>
</dbReference>
<dbReference type="FunFam" id="1.20.58.2220:FF:000009">
    <property type="entry name" value="Disheveled-associated activator of morphogenesis"/>
    <property type="match status" value="1"/>
</dbReference>
<dbReference type="InterPro" id="IPR014768">
    <property type="entry name" value="GBD/FH3_dom"/>
</dbReference>
<sequence>MPTEDELNSKFAELVEELDLTAPNKAAMLSLPLEKKWQIYCSRKRDQDGTTDLSQLPEEYIERVQALAKVMGSEDGVDEQEMVSRTRTLDSLKTALRTQPHSFVLRFVECDGLIALLNCLAAMDYDMAQSPAHTSLIGCVKALMNNSTGRAHVLAHPTAINTISQSLATENIKTKIAVLEILGAVCLVPGGHKKVLDAMTHYQRFSFERSRFQGIINDLDRSTGAYRDDVCLKTAIMSFINAVLNYGPGQENLEFRLHLRYELLMLGIQHVIEKLRRHDNQTLDRHLDFFEMVRNEDEKELARKFEKEQVDTKSASAMFDVLRRKLSHTAAYPHLLSLLHHCILLPLDYGSQPQHWLLFDRVVQQLVMQTENGSDPDSSPLNINVKEIVQLLAKEEELIAARNKADELEKENTDMATKLAKKEQELDLRTQEKEDMEASLLRVKERLEKETAAHLESRQKISQLEDRTSDLEHRVCCEESERLRLERLLSSGSLPDDAKAVGLGKLNGLENGHDTNRLSEAGGKVPPPPPCPAPAMPPPPPPAPGPPPPPSAPNPPASLAAPRPAVVKNVPQPSNPLKSFNWSKLPDTKVTGTVWTELDDTKLYTAMELENIDKLFCAYQKNGVANDGSIEDLRQLGKGKTKILSVIDGRRAQNCTILLSKLKMSDEDISKVIMSMDSRDQLPLDMVEQLLKFTPSSEEAALLEEHSEEIDNLARADRFLYEISKIPHYEQRLRSLHYKKRFGVWVNEIEPRVRAVMEASREVSRSRRLRRLLEIVLALGNYMNRGARGNATGFRLGSLNRLADTKSSACKGTTLLHYLVEILEKKFRDVLRLEEDLPHVKEAAKVSLGELEKDMAQLRNNLKEVERELEFHRVQPVAAGDRFLPVMKEFLTSATCRFSELEDLFQDMKTRFDRAVRLFGEDNSTIQPDDFFGIFDTFLLAFNEAKQDNENMRRKREEEEKRAKQDAEMKKRTMERKNSRTTESNGINTNSLRNGIRNGSAVGSGGGGGGENGAKGEFDDLISALRTGDVFGEDIAKIKRSRKSRLNGSSPPRRNSLNREDSRERVLSSTRRQ</sequence>
<dbReference type="Gene3D" id="1.25.10.10">
    <property type="entry name" value="Leucine-rich Repeat Variant"/>
    <property type="match status" value="1"/>
</dbReference>
<dbReference type="InterPro" id="IPR010473">
    <property type="entry name" value="GTPase-bd"/>
</dbReference>
<dbReference type="Gene3D" id="1.10.238.150">
    <property type="entry name" value="Formin, FH3 diaphanous domain"/>
    <property type="match status" value="1"/>
</dbReference>
<feature type="coiled-coil region" evidence="1">
    <location>
        <begin position="391"/>
        <end position="467"/>
    </location>
</feature>
<evidence type="ECO:0000256" key="2">
    <source>
        <dbReference type="SAM" id="MobiDB-lite"/>
    </source>
</evidence>
<protein>
    <recommendedName>
        <fullName evidence="7">FH2 domain-containing protein</fullName>
    </recommendedName>
</protein>
<dbReference type="InterPro" id="IPR016024">
    <property type="entry name" value="ARM-type_fold"/>
</dbReference>
<dbReference type="Gene3D" id="1.20.58.2220">
    <property type="entry name" value="Formin, FH2 domain"/>
    <property type="match status" value="1"/>
</dbReference>
<feature type="compositionally biased region" description="Pro residues" evidence="2">
    <location>
        <begin position="525"/>
        <end position="556"/>
    </location>
</feature>
<dbReference type="PANTHER" id="PTHR45725">
    <property type="entry name" value="FORMIN HOMOLOGY 2 FAMILY MEMBER"/>
    <property type="match status" value="1"/>
</dbReference>
<feature type="compositionally biased region" description="Polar residues" evidence="2">
    <location>
        <begin position="981"/>
        <end position="993"/>
    </location>
</feature>
<feature type="compositionally biased region" description="Basic and acidic residues" evidence="2">
    <location>
        <begin position="1057"/>
        <end position="1066"/>
    </location>
</feature>
<evidence type="ECO:0000256" key="1">
    <source>
        <dbReference type="SAM" id="Coils"/>
    </source>
</evidence>
<dbReference type="InterPro" id="IPR014767">
    <property type="entry name" value="DAD_dom"/>
</dbReference>
<dbReference type="EMBL" id="GECU01023192">
    <property type="protein sequence ID" value="JAS84514.1"/>
    <property type="molecule type" value="Transcribed_RNA"/>
</dbReference>
<dbReference type="GO" id="GO:0030838">
    <property type="term" value="P:positive regulation of actin filament polymerization"/>
    <property type="evidence" value="ECO:0007669"/>
    <property type="project" value="TreeGrafter"/>
</dbReference>
<dbReference type="InterPro" id="IPR011989">
    <property type="entry name" value="ARM-like"/>
</dbReference>
<dbReference type="Pfam" id="PF06367">
    <property type="entry name" value="Drf_FH3"/>
    <property type="match status" value="1"/>
</dbReference>
<reference evidence="6" key="1">
    <citation type="submission" date="2015-11" db="EMBL/GenBank/DDBJ databases">
        <title>De novo transcriptome assembly of four potential Pierce s Disease insect vectors from Arizona vineyards.</title>
        <authorList>
            <person name="Tassone E.E."/>
        </authorList>
    </citation>
    <scope>NUCLEOTIDE SEQUENCE</scope>
</reference>
<dbReference type="PROSITE" id="PS51231">
    <property type="entry name" value="DAD"/>
    <property type="match status" value="1"/>
</dbReference>
<dbReference type="InterPro" id="IPR015425">
    <property type="entry name" value="FH2_Formin"/>
</dbReference>
<gene>
    <name evidence="6" type="ORF">g.53500</name>
</gene>
<dbReference type="SMART" id="SM01139">
    <property type="entry name" value="Drf_FH3"/>
    <property type="match status" value="1"/>
</dbReference>
<organism evidence="6">
    <name type="scientific">Homalodisca liturata</name>
    <dbReference type="NCBI Taxonomy" id="320908"/>
    <lineage>
        <taxon>Eukaryota</taxon>
        <taxon>Metazoa</taxon>
        <taxon>Ecdysozoa</taxon>
        <taxon>Arthropoda</taxon>
        <taxon>Hexapoda</taxon>
        <taxon>Insecta</taxon>
        <taxon>Pterygota</taxon>
        <taxon>Neoptera</taxon>
        <taxon>Paraneoptera</taxon>
        <taxon>Hemiptera</taxon>
        <taxon>Auchenorrhyncha</taxon>
        <taxon>Membracoidea</taxon>
        <taxon>Cicadellidae</taxon>
        <taxon>Cicadellinae</taxon>
        <taxon>Proconiini</taxon>
        <taxon>Homalodisca</taxon>
    </lineage>
</organism>
<feature type="compositionally biased region" description="Gly residues" evidence="2">
    <location>
        <begin position="1002"/>
        <end position="1013"/>
    </location>
</feature>
<feature type="domain" description="DAD" evidence="3">
    <location>
        <begin position="1011"/>
        <end position="1043"/>
    </location>
</feature>
<evidence type="ECO:0000259" key="3">
    <source>
        <dbReference type="PROSITE" id="PS51231"/>
    </source>
</evidence>
<feature type="compositionally biased region" description="Polar residues" evidence="2">
    <location>
        <begin position="1046"/>
        <end position="1055"/>
    </location>
</feature>
<evidence type="ECO:0000259" key="5">
    <source>
        <dbReference type="PROSITE" id="PS51444"/>
    </source>
</evidence>
<dbReference type="Pfam" id="PF02181">
    <property type="entry name" value="FH2"/>
    <property type="match status" value="1"/>
</dbReference>
<name>A0A1B6IC32_9HEMI</name>
<dbReference type="InterPro" id="IPR051425">
    <property type="entry name" value="Formin_Homology"/>
</dbReference>
<feature type="coiled-coil region" evidence="1">
    <location>
        <begin position="841"/>
        <end position="875"/>
    </location>
</feature>
<dbReference type="PROSITE" id="PS51232">
    <property type="entry name" value="GBD_FH3"/>
    <property type="match status" value="1"/>
</dbReference>
<dbReference type="FunFam" id="1.25.10.10:FF:000800">
    <property type="entry name" value="Disheveled-associated activator of morphogenesis"/>
    <property type="match status" value="1"/>
</dbReference>
<evidence type="ECO:0000259" key="4">
    <source>
        <dbReference type="PROSITE" id="PS51232"/>
    </source>
</evidence>
<evidence type="ECO:0000313" key="6">
    <source>
        <dbReference type="EMBL" id="JAS84514.1"/>
    </source>
</evidence>
<dbReference type="SUPFAM" id="SSF48371">
    <property type="entry name" value="ARM repeat"/>
    <property type="match status" value="1"/>
</dbReference>
<dbReference type="GO" id="GO:0003779">
    <property type="term" value="F:actin binding"/>
    <property type="evidence" value="ECO:0007669"/>
    <property type="project" value="InterPro"/>
</dbReference>